<comment type="caution">
    <text evidence="3">The sequence shown here is derived from an EMBL/GenBank/DDBJ whole genome shotgun (WGS) entry which is preliminary data.</text>
</comment>
<evidence type="ECO:0000256" key="1">
    <source>
        <dbReference type="SAM" id="MobiDB-lite"/>
    </source>
</evidence>
<evidence type="ECO:0000256" key="2">
    <source>
        <dbReference type="SAM" id="Phobius"/>
    </source>
</evidence>
<keyword evidence="2" id="KW-0472">Membrane</keyword>
<dbReference type="Proteomes" id="UP000295818">
    <property type="component" value="Unassembled WGS sequence"/>
</dbReference>
<proteinExistence type="predicted"/>
<feature type="region of interest" description="Disordered" evidence="1">
    <location>
        <begin position="377"/>
        <end position="413"/>
    </location>
</feature>
<feature type="compositionally biased region" description="Low complexity" evidence="1">
    <location>
        <begin position="489"/>
        <end position="535"/>
    </location>
</feature>
<feature type="transmembrane region" description="Helical" evidence="2">
    <location>
        <begin position="139"/>
        <end position="158"/>
    </location>
</feature>
<accession>A0ABY2BKC9</accession>
<feature type="region of interest" description="Disordered" evidence="1">
    <location>
        <begin position="1"/>
        <end position="26"/>
    </location>
</feature>
<keyword evidence="4" id="KW-1185">Reference proteome</keyword>
<keyword evidence="2" id="KW-1133">Transmembrane helix</keyword>
<feature type="compositionally biased region" description="Pro residues" evidence="1">
    <location>
        <begin position="395"/>
        <end position="405"/>
    </location>
</feature>
<evidence type="ECO:0000313" key="4">
    <source>
        <dbReference type="Proteomes" id="UP000295818"/>
    </source>
</evidence>
<sequence length="598" mass="64387">MTITDELPESPNRSGDHVLQENTSSTRTGELANVPLTGADKVAYAFYATAATAALVGQVWAGVTHIPWPEEGFSPFLKIALVTPAVAVIELGGVATAALADLRRRKGEQAYAYRAMSLFAAVVALVFNVVGHWRPEERFLAFGFGGLSAFAYVLWLIHSSARRRDALRRAGQMATTGPVYGVVQWAREPKVTWLARGLALEHGYGLYESLRVARVQMRNNARRDAIAGTVAEYIRSEHQDERLAKIAETTYDADRLAGMLEERINYEVVTNKLTLAISPPPPEPEPQQVQEARTDLRAAVWVVEGTTPPPVQQIPVQQLPAQRIRPTGGVPIRDDEQWGEAMTGELMAVDYLPYDRTTDEAHDAEVVEEAAAAAVAQQPVVAKPRPESPFAQPQPSAPPAVPQPAVPRAAVSQPAVPQPAVSQSVVEQQPVVTEPVAVEEQHVVQAAPQPVVKAAVRPAVAKPAPVKKQPKTVVRNTVPQSVAPVAEEPKVVAAPEPEPVPAQVAEPAVVAREVTSRTTPASSSPRPAPKAASSRGDLDKKRMRAWALLSDWPSDRPRNAETLASAIASTVKDAGDFITQYDAEHGSSNLTLVSNSQN</sequence>
<feature type="region of interest" description="Disordered" evidence="1">
    <location>
        <begin position="489"/>
        <end position="540"/>
    </location>
</feature>
<dbReference type="RefSeq" id="WP_132189693.1">
    <property type="nucleotide sequence ID" value="NZ_SLWM01000006.1"/>
</dbReference>
<feature type="transmembrane region" description="Helical" evidence="2">
    <location>
        <begin position="44"/>
        <end position="63"/>
    </location>
</feature>
<protein>
    <submittedName>
        <fullName evidence="3">Uncharacterized protein</fullName>
    </submittedName>
</protein>
<dbReference type="EMBL" id="SLWM01000006">
    <property type="protein sequence ID" value="TCO23002.1"/>
    <property type="molecule type" value="Genomic_DNA"/>
</dbReference>
<evidence type="ECO:0000313" key="3">
    <source>
        <dbReference type="EMBL" id="TCO23002.1"/>
    </source>
</evidence>
<name>A0ABY2BKC9_9ACTN</name>
<feature type="transmembrane region" description="Helical" evidence="2">
    <location>
        <begin position="111"/>
        <end position="133"/>
    </location>
</feature>
<feature type="transmembrane region" description="Helical" evidence="2">
    <location>
        <begin position="75"/>
        <end position="99"/>
    </location>
</feature>
<reference evidence="3 4" key="1">
    <citation type="journal article" date="2015" name="Stand. Genomic Sci.">
        <title>Genomic Encyclopedia of Bacterial and Archaeal Type Strains, Phase III: the genomes of soil and plant-associated and newly described type strains.</title>
        <authorList>
            <person name="Whitman W.B."/>
            <person name="Woyke T."/>
            <person name="Klenk H.P."/>
            <person name="Zhou Y."/>
            <person name="Lilburn T.G."/>
            <person name="Beck B.J."/>
            <person name="De Vos P."/>
            <person name="Vandamme P."/>
            <person name="Eisen J.A."/>
            <person name="Garrity G."/>
            <person name="Hugenholtz P."/>
            <person name="Kyrpides N.C."/>
        </authorList>
    </citation>
    <scope>NUCLEOTIDE SEQUENCE [LARGE SCALE GENOMIC DNA]</scope>
    <source>
        <strain evidence="3 4">VKM Ac-2538</strain>
    </source>
</reference>
<gene>
    <name evidence="3" type="ORF">EV644_106310</name>
</gene>
<keyword evidence="2" id="KW-0812">Transmembrane</keyword>
<feature type="compositionally biased region" description="Low complexity" evidence="1">
    <location>
        <begin position="377"/>
        <end position="394"/>
    </location>
</feature>
<organism evidence="3 4">
    <name type="scientific">Kribbella orskensis</name>
    <dbReference type="NCBI Taxonomy" id="2512216"/>
    <lineage>
        <taxon>Bacteria</taxon>
        <taxon>Bacillati</taxon>
        <taxon>Actinomycetota</taxon>
        <taxon>Actinomycetes</taxon>
        <taxon>Propionibacteriales</taxon>
        <taxon>Kribbellaceae</taxon>
        <taxon>Kribbella</taxon>
    </lineage>
</organism>